<evidence type="ECO:0000256" key="7">
    <source>
        <dbReference type="HAMAP-Rule" id="MF_03008"/>
    </source>
</evidence>
<dbReference type="PROSITE" id="PS50294">
    <property type="entry name" value="WD_REPEATS_REGION"/>
    <property type="match status" value="2"/>
</dbReference>
<gene>
    <name evidence="7" type="primary">TIF34</name>
    <name evidence="9" type="ORF">QBC35DRAFT_488273</name>
</gene>
<dbReference type="GO" id="GO:0071541">
    <property type="term" value="C:eukaryotic translation initiation factor 3 complex, eIF3m"/>
    <property type="evidence" value="ECO:0007669"/>
    <property type="project" value="TreeGrafter"/>
</dbReference>
<dbReference type="GO" id="GO:0016282">
    <property type="term" value="C:eukaryotic 43S preinitiation complex"/>
    <property type="evidence" value="ECO:0007669"/>
    <property type="project" value="UniProtKB-UniRule"/>
</dbReference>
<dbReference type="PANTHER" id="PTHR19877">
    <property type="entry name" value="EUKARYOTIC TRANSLATION INITIATION FACTOR 3 SUBUNIT I"/>
    <property type="match status" value="1"/>
</dbReference>
<evidence type="ECO:0000313" key="10">
    <source>
        <dbReference type="Proteomes" id="UP001302126"/>
    </source>
</evidence>
<reference evidence="9" key="2">
    <citation type="submission" date="2023-05" db="EMBL/GenBank/DDBJ databases">
        <authorList>
            <consortium name="Lawrence Berkeley National Laboratory"/>
            <person name="Steindorff A."/>
            <person name="Hensen N."/>
            <person name="Bonometti L."/>
            <person name="Westerberg I."/>
            <person name="Brannstrom I.O."/>
            <person name="Guillou S."/>
            <person name="Cros-Aarteil S."/>
            <person name="Calhoun S."/>
            <person name="Haridas S."/>
            <person name="Kuo A."/>
            <person name="Mondo S."/>
            <person name="Pangilinan J."/>
            <person name="Riley R."/>
            <person name="Labutti K."/>
            <person name="Andreopoulos B."/>
            <person name="Lipzen A."/>
            <person name="Chen C."/>
            <person name="Yanf M."/>
            <person name="Daum C."/>
            <person name="Ng V."/>
            <person name="Clum A."/>
            <person name="Ohm R."/>
            <person name="Martin F."/>
            <person name="Silar P."/>
            <person name="Natvig D."/>
            <person name="Lalanne C."/>
            <person name="Gautier V."/>
            <person name="Ament-Velasquez S.L."/>
            <person name="Kruys A."/>
            <person name="Hutchinson M.I."/>
            <person name="Powell A.J."/>
            <person name="Barry K."/>
            <person name="Miller A.N."/>
            <person name="Grigoriev I.V."/>
            <person name="Debuchy R."/>
            <person name="Gladieux P."/>
            <person name="Thoren M.H."/>
            <person name="Johannesson H."/>
        </authorList>
    </citation>
    <scope>NUCLEOTIDE SEQUENCE</scope>
    <source>
        <strain evidence="9">PSN309</strain>
    </source>
</reference>
<evidence type="ECO:0000256" key="3">
    <source>
        <dbReference type="ARBA" id="ARBA00022574"/>
    </source>
</evidence>
<dbReference type="InterPro" id="IPR019775">
    <property type="entry name" value="WD40_repeat_CS"/>
</dbReference>
<sequence length="343" mass="38143">MRPILLSGHERALTQVKYNREGDLIFSTAKDQQICAWFAHNGERLGTYHGHQGAIWTVDVDPTSTIIASGSADNTIRLWEVKTGKLLKTWDFPTAVKRVEFNEDGTKLLGVTEKRMGHLGTIVVLDIKVDVEAEQSDEKALTIVCDESKATVAGWSYLSKYIIAGHEDGSVSQYDGKNGDLLYNLPVHELNQPITDLQWNHDRTYFITASKDKTAKLISAKDLEVFKTYVADTPLNSAVITPKKDYVILGGGQAAMDVTTTSARQGKFEARFYHKIFEEEIGRVRGHFGPLNTVAADPTGKGYASGGEDGYVRVHQFDKGYFDFMYEVERERQNKLAAQGAGN</sequence>
<reference evidence="9" key="1">
    <citation type="journal article" date="2023" name="Mol. Phylogenet. Evol.">
        <title>Genome-scale phylogeny and comparative genomics of the fungal order Sordariales.</title>
        <authorList>
            <person name="Hensen N."/>
            <person name="Bonometti L."/>
            <person name="Westerberg I."/>
            <person name="Brannstrom I.O."/>
            <person name="Guillou S."/>
            <person name="Cros-Aarteil S."/>
            <person name="Calhoun S."/>
            <person name="Haridas S."/>
            <person name="Kuo A."/>
            <person name="Mondo S."/>
            <person name="Pangilinan J."/>
            <person name="Riley R."/>
            <person name="LaButti K."/>
            <person name="Andreopoulos B."/>
            <person name="Lipzen A."/>
            <person name="Chen C."/>
            <person name="Yan M."/>
            <person name="Daum C."/>
            <person name="Ng V."/>
            <person name="Clum A."/>
            <person name="Steindorff A."/>
            <person name="Ohm R.A."/>
            <person name="Martin F."/>
            <person name="Silar P."/>
            <person name="Natvig D.O."/>
            <person name="Lalanne C."/>
            <person name="Gautier V."/>
            <person name="Ament-Velasquez S.L."/>
            <person name="Kruys A."/>
            <person name="Hutchinson M.I."/>
            <person name="Powell A.J."/>
            <person name="Barry K."/>
            <person name="Miller A.N."/>
            <person name="Grigoriev I.V."/>
            <person name="Debuchy R."/>
            <person name="Gladieux P."/>
            <person name="Hiltunen Thoren M."/>
            <person name="Johannesson H."/>
        </authorList>
    </citation>
    <scope>NUCLEOTIDE SEQUENCE</scope>
    <source>
        <strain evidence="9">PSN309</strain>
    </source>
</reference>
<dbReference type="PROSITE" id="PS00678">
    <property type="entry name" value="WD_REPEATS_1"/>
    <property type="match status" value="1"/>
</dbReference>
<dbReference type="Gene3D" id="2.130.10.10">
    <property type="entry name" value="YVTN repeat-like/Quinoprotein amine dehydrogenase"/>
    <property type="match status" value="1"/>
</dbReference>
<dbReference type="SUPFAM" id="SSF50978">
    <property type="entry name" value="WD40 repeat-like"/>
    <property type="match status" value="1"/>
</dbReference>
<dbReference type="PROSITE" id="PS50082">
    <property type="entry name" value="WD_REPEATS_2"/>
    <property type="match status" value="2"/>
</dbReference>
<protein>
    <recommendedName>
        <fullName evidence="7">Eukaryotic translation initiation factor 3 subunit I</fullName>
        <shortName evidence="7">eIF3i</shortName>
    </recommendedName>
    <alternativeName>
        <fullName evidence="7">Eukaryotic translation initiation factor 3 39 kDa subunit homolog</fullName>
        <shortName evidence="7">eIF-3 39 kDa subunit homolog</shortName>
    </alternativeName>
</protein>
<dbReference type="GO" id="GO:0003743">
    <property type="term" value="F:translation initiation factor activity"/>
    <property type="evidence" value="ECO:0007669"/>
    <property type="project" value="UniProtKB-UniRule"/>
</dbReference>
<dbReference type="FunFam" id="2.130.10.10:FF:000127">
    <property type="entry name" value="Eukaryotic translation initiation factor 3 subunit I"/>
    <property type="match status" value="1"/>
</dbReference>
<dbReference type="GO" id="GO:0003723">
    <property type="term" value="F:RNA binding"/>
    <property type="evidence" value="ECO:0007669"/>
    <property type="project" value="TreeGrafter"/>
</dbReference>
<evidence type="ECO:0000256" key="2">
    <source>
        <dbReference type="ARBA" id="ARBA00022540"/>
    </source>
</evidence>
<comment type="caution">
    <text evidence="9">The sequence shown here is derived from an EMBL/GenBank/DDBJ whole genome shotgun (WGS) entry which is preliminary data.</text>
</comment>
<proteinExistence type="inferred from homology"/>
<keyword evidence="1 7" id="KW-0963">Cytoplasm</keyword>
<dbReference type="HAMAP" id="MF_03008">
    <property type="entry name" value="eIF3i"/>
    <property type="match status" value="1"/>
</dbReference>
<dbReference type="GO" id="GO:0001732">
    <property type="term" value="P:formation of cytoplasmic translation initiation complex"/>
    <property type="evidence" value="ECO:0007669"/>
    <property type="project" value="UniProtKB-UniRule"/>
</dbReference>
<dbReference type="SMART" id="SM00320">
    <property type="entry name" value="WD40"/>
    <property type="match status" value="5"/>
</dbReference>
<organism evidence="9 10">
    <name type="scientific">Podospora australis</name>
    <dbReference type="NCBI Taxonomy" id="1536484"/>
    <lineage>
        <taxon>Eukaryota</taxon>
        <taxon>Fungi</taxon>
        <taxon>Dikarya</taxon>
        <taxon>Ascomycota</taxon>
        <taxon>Pezizomycotina</taxon>
        <taxon>Sordariomycetes</taxon>
        <taxon>Sordariomycetidae</taxon>
        <taxon>Sordariales</taxon>
        <taxon>Podosporaceae</taxon>
        <taxon>Podospora</taxon>
    </lineage>
</organism>
<evidence type="ECO:0000256" key="8">
    <source>
        <dbReference type="PROSITE-ProRule" id="PRU00221"/>
    </source>
</evidence>
<keyword evidence="4" id="KW-0677">Repeat</keyword>
<keyword evidence="2 7" id="KW-0396">Initiation factor</keyword>
<feature type="repeat" description="WD" evidence="8">
    <location>
        <begin position="6"/>
        <end position="47"/>
    </location>
</feature>
<keyword evidence="3 8" id="KW-0853">WD repeat</keyword>
<comment type="function">
    <text evidence="7">Component of the eukaryotic translation initiation factor 3 (eIF-3) complex, which is involved in protein synthesis of a specialized repertoire of mRNAs and, together with other initiation factors, stimulates binding of mRNA and methionyl-tRNAi to the 40S ribosome. The eIF-3 complex specifically targets and initiates translation of a subset of mRNAs involved in cell proliferation.</text>
</comment>
<feature type="repeat" description="WD" evidence="8">
    <location>
        <begin position="48"/>
        <end position="89"/>
    </location>
</feature>
<evidence type="ECO:0000256" key="1">
    <source>
        <dbReference type="ARBA" id="ARBA00022490"/>
    </source>
</evidence>
<keyword evidence="5 7" id="KW-0648">Protein biosynthesis</keyword>
<evidence type="ECO:0000256" key="4">
    <source>
        <dbReference type="ARBA" id="ARBA00022737"/>
    </source>
</evidence>
<comment type="similarity">
    <text evidence="7">Belongs to the eIF-3 subunit I family.</text>
</comment>
<keyword evidence="10" id="KW-1185">Reference proteome</keyword>
<dbReference type="Pfam" id="PF24805">
    <property type="entry name" value="EIF3I"/>
    <property type="match status" value="1"/>
</dbReference>
<dbReference type="AlphaFoldDB" id="A0AAN7AMR4"/>
<evidence type="ECO:0000256" key="5">
    <source>
        <dbReference type="ARBA" id="ARBA00022917"/>
    </source>
</evidence>
<dbReference type="PANTHER" id="PTHR19877:SF1">
    <property type="entry name" value="EUKARYOTIC TRANSLATION INITIATION FACTOR 3 SUBUNIT I"/>
    <property type="match status" value="1"/>
</dbReference>
<dbReference type="InterPro" id="IPR036322">
    <property type="entry name" value="WD40_repeat_dom_sf"/>
</dbReference>
<evidence type="ECO:0000313" key="9">
    <source>
        <dbReference type="EMBL" id="KAK4191140.1"/>
    </source>
</evidence>
<dbReference type="EMBL" id="MU864361">
    <property type="protein sequence ID" value="KAK4191140.1"/>
    <property type="molecule type" value="Genomic_DNA"/>
</dbReference>
<dbReference type="Proteomes" id="UP001302126">
    <property type="component" value="Unassembled WGS sequence"/>
</dbReference>
<comment type="similarity">
    <text evidence="6">Belongs to the WD repeat STRAP family.</text>
</comment>
<comment type="subunit">
    <text evidence="7">Component of the eukaryotic translation initiation factor 3 (eIF-3) complex.</text>
</comment>
<dbReference type="InterPro" id="IPR027525">
    <property type="entry name" value="eIF3i"/>
</dbReference>
<dbReference type="InterPro" id="IPR015943">
    <property type="entry name" value="WD40/YVTN_repeat-like_dom_sf"/>
</dbReference>
<dbReference type="InterPro" id="IPR001680">
    <property type="entry name" value="WD40_rpt"/>
</dbReference>
<accession>A0AAN7AMR4</accession>
<comment type="subcellular location">
    <subcellularLocation>
        <location evidence="7">Cytoplasm</location>
    </subcellularLocation>
</comment>
<name>A0AAN7AMR4_9PEZI</name>
<evidence type="ECO:0000256" key="6">
    <source>
        <dbReference type="ARBA" id="ARBA00038394"/>
    </source>
</evidence>
<dbReference type="GO" id="GO:0033290">
    <property type="term" value="C:eukaryotic 48S preinitiation complex"/>
    <property type="evidence" value="ECO:0007669"/>
    <property type="project" value="UniProtKB-UniRule"/>
</dbReference>